<accession>A0ABW3JXZ9</accession>
<dbReference type="Gene3D" id="2.60.40.1120">
    <property type="entry name" value="Carboxypeptidase-like, regulatory domain"/>
    <property type="match status" value="1"/>
</dbReference>
<feature type="signal peptide" evidence="1">
    <location>
        <begin position="1"/>
        <end position="33"/>
    </location>
</feature>
<comment type="caution">
    <text evidence="2">The sequence shown here is derived from an EMBL/GenBank/DDBJ whole genome shotgun (WGS) entry which is preliminary data.</text>
</comment>
<reference evidence="3" key="1">
    <citation type="journal article" date="2019" name="Int. J. Syst. Evol. Microbiol.">
        <title>The Global Catalogue of Microorganisms (GCM) 10K type strain sequencing project: providing services to taxonomists for standard genome sequencing and annotation.</title>
        <authorList>
            <consortium name="The Broad Institute Genomics Platform"/>
            <consortium name="The Broad Institute Genome Sequencing Center for Infectious Disease"/>
            <person name="Wu L."/>
            <person name="Ma J."/>
        </authorList>
    </citation>
    <scope>NUCLEOTIDE SEQUENCE [LARGE SCALE GENOMIC DNA]</scope>
    <source>
        <strain evidence="3">CCUG 58938</strain>
    </source>
</reference>
<dbReference type="Pfam" id="PF18939">
    <property type="entry name" value="DUF5686"/>
    <property type="match status" value="1"/>
</dbReference>
<protein>
    <submittedName>
        <fullName evidence="2">DUF5686 family protein</fullName>
    </submittedName>
</protein>
<dbReference type="Pfam" id="PF13715">
    <property type="entry name" value="CarbopepD_reg_2"/>
    <property type="match status" value="1"/>
</dbReference>
<keyword evidence="3" id="KW-1185">Reference proteome</keyword>
<dbReference type="RefSeq" id="WP_377574087.1">
    <property type="nucleotide sequence ID" value="NZ_JBHTKA010000001.1"/>
</dbReference>
<proteinExistence type="predicted"/>
<gene>
    <name evidence="2" type="ORF">ACFQ21_02015</name>
</gene>
<dbReference type="InterPro" id="IPR043741">
    <property type="entry name" value="DUF5686"/>
</dbReference>
<dbReference type="Proteomes" id="UP001597112">
    <property type="component" value="Unassembled WGS sequence"/>
</dbReference>
<evidence type="ECO:0000313" key="3">
    <source>
        <dbReference type="Proteomes" id="UP001597112"/>
    </source>
</evidence>
<evidence type="ECO:0000313" key="2">
    <source>
        <dbReference type="EMBL" id="MFD0998055.1"/>
    </source>
</evidence>
<dbReference type="InterPro" id="IPR008969">
    <property type="entry name" value="CarboxyPept-like_regulatory"/>
</dbReference>
<name>A0ABW3JXZ9_9BACT</name>
<evidence type="ECO:0000256" key="1">
    <source>
        <dbReference type="SAM" id="SignalP"/>
    </source>
</evidence>
<dbReference type="SUPFAM" id="SSF49464">
    <property type="entry name" value="Carboxypeptidase regulatory domain-like"/>
    <property type="match status" value="1"/>
</dbReference>
<feature type="chain" id="PRO_5046714958" evidence="1">
    <location>
        <begin position="34"/>
        <end position="847"/>
    </location>
</feature>
<dbReference type="EMBL" id="JBHTKA010000001">
    <property type="protein sequence ID" value="MFD0998055.1"/>
    <property type="molecule type" value="Genomic_DNA"/>
</dbReference>
<sequence>MYKSERVPTDKKRLFFGLLCLCSMLLASVTGLAQETIVKGKITDASSGDPIPFVNVIYPGTTIGTTTDFDGNYTIRTSTPGDTLVASYIGYKPRKKAVGKGGTQIVNFQLGEDATQLQEIVINAGENPAYAILRNVMRNKSRNDKRRLTAYEYDTYTKVEIDVDNITDKFRERKIIKKITQVLDSVERMAGEDGKPILPLFISESVSKFYYRDNPQLRYENILKSKINGVGVDDGTLVTQLIGSSFQEYNFYQNWLNIVTKEFVSPIAEGWRLYYEYDLTDSVYIGDDYCYRLDFSPRSPQDLAFTGTIWITKEGYALKQIDVTVNKQANLNFVEKIKIQQELEPTAEGAWLPVKNRVLIDIGELTNTSAGMLAKFYTSNKNIVVNKPHEPAFYQHPIVMAEDARLHEDEESWDTLRHEPLSESEKNVYKMIDTLQNIPIVKTYIDLVKIFVNGYFDAGKVYIGPYIGFVAVNNIEGLRLQAGFKTSMDFSNKWVLRGQLGYGFRDERFKYAGSVQYIASRERWTTVSFRMRSDIGRVGVDDETLADNYIFLAAQRWGNYRRGYYFDEARFNFQRELFRGFTQRFAVKRLTFRPEFNFGYTQPEDVAGDTLSSFETSELVIESRFARDEMFIQDDNDRISLGALKWPIITLRYTRGFKGVMNSDFDYTKWRLSIFKRIKFGPLGVAYLNTTGEYTTGAAPYPLLTPHLGNQSPFYTIITYNLMDYGEFVSDRYASLQYQHHFEGFLFNRIPLMRKLKWRLVGSANVIYGGMSETNKKLIPQETSETPKYLPVRTFDRNKPYVELGYGIENIFRFVRVDFVHRLSYLDKTVNPNVRKFGVFVSFQFAL</sequence>
<organism evidence="2 3">
    <name type="scientific">Ohtaekwangia kribbensis</name>
    <dbReference type="NCBI Taxonomy" id="688913"/>
    <lineage>
        <taxon>Bacteria</taxon>
        <taxon>Pseudomonadati</taxon>
        <taxon>Bacteroidota</taxon>
        <taxon>Cytophagia</taxon>
        <taxon>Cytophagales</taxon>
        <taxon>Fulvivirgaceae</taxon>
        <taxon>Ohtaekwangia</taxon>
    </lineage>
</organism>
<keyword evidence="1" id="KW-0732">Signal</keyword>